<evidence type="ECO:0000256" key="2">
    <source>
        <dbReference type="ARBA" id="ARBA00022723"/>
    </source>
</evidence>
<dbReference type="PANTHER" id="PTHR30600">
    <property type="entry name" value="CYTOCHROME C PEROXIDASE-RELATED"/>
    <property type="match status" value="1"/>
</dbReference>
<dbReference type="AlphaFoldDB" id="A0A6M4H3E4"/>
<keyword evidence="7" id="KW-1185">Reference proteome</keyword>
<dbReference type="InterPro" id="IPR051395">
    <property type="entry name" value="Cytochrome_c_Peroxidase/MauG"/>
</dbReference>
<protein>
    <recommendedName>
        <fullName evidence="5">Cytochrome c domain-containing protein</fullName>
    </recommendedName>
</protein>
<dbReference type="Proteomes" id="UP000503096">
    <property type="component" value="Chromosome"/>
</dbReference>
<proteinExistence type="predicted"/>
<dbReference type="Gene3D" id="1.10.760.10">
    <property type="entry name" value="Cytochrome c-like domain"/>
    <property type="match status" value="1"/>
</dbReference>
<accession>A0A6M4H3E4</accession>
<keyword evidence="1 4" id="KW-0349">Heme</keyword>
<evidence type="ECO:0000313" key="7">
    <source>
        <dbReference type="Proteomes" id="UP000503096"/>
    </source>
</evidence>
<evidence type="ECO:0000256" key="3">
    <source>
        <dbReference type="ARBA" id="ARBA00023004"/>
    </source>
</evidence>
<reference evidence="6 7" key="1">
    <citation type="submission" date="2020-04" db="EMBL/GenBank/DDBJ databases">
        <title>Usitatibacter rugosus gen. nov., sp. nov. and Usitatibacter palustris sp. nov., novel members of Usitatibacteraceae fam. nov. within the order Nitrosomonadales isolated from soil.</title>
        <authorList>
            <person name="Huber K.J."/>
            <person name="Neumann-Schaal M."/>
            <person name="Geppert A."/>
            <person name="Luckner M."/>
            <person name="Wanner G."/>
            <person name="Overmann J."/>
        </authorList>
    </citation>
    <scope>NUCLEOTIDE SEQUENCE [LARGE SCALE GENOMIC DNA]</scope>
    <source>
        <strain evidence="6 7">Swamp67</strain>
    </source>
</reference>
<evidence type="ECO:0000256" key="1">
    <source>
        <dbReference type="ARBA" id="ARBA00022617"/>
    </source>
</evidence>
<dbReference type="RefSeq" id="WP_171160907.1">
    <property type="nucleotide sequence ID" value="NZ_CP053073.1"/>
</dbReference>
<dbReference type="PROSITE" id="PS51007">
    <property type="entry name" value="CYTC"/>
    <property type="match status" value="1"/>
</dbReference>
<evidence type="ECO:0000313" key="6">
    <source>
        <dbReference type="EMBL" id="QJR14121.1"/>
    </source>
</evidence>
<dbReference type="GO" id="GO:0004130">
    <property type="term" value="F:cytochrome-c peroxidase activity"/>
    <property type="evidence" value="ECO:0007669"/>
    <property type="project" value="TreeGrafter"/>
</dbReference>
<dbReference type="GO" id="GO:0046872">
    <property type="term" value="F:metal ion binding"/>
    <property type="evidence" value="ECO:0007669"/>
    <property type="project" value="UniProtKB-KW"/>
</dbReference>
<dbReference type="GO" id="GO:0020037">
    <property type="term" value="F:heme binding"/>
    <property type="evidence" value="ECO:0007669"/>
    <property type="project" value="InterPro"/>
</dbReference>
<evidence type="ECO:0000259" key="5">
    <source>
        <dbReference type="PROSITE" id="PS51007"/>
    </source>
</evidence>
<keyword evidence="2 4" id="KW-0479">Metal-binding</keyword>
<dbReference type="InParanoid" id="A0A6M4H3E4"/>
<dbReference type="InterPro" id="IPR009056">
    <property type="entry name" value="Cyt_c-like_dom"/>
</dbReference>
<evidence type="ECO:0000256" key="4">
    <source>
        <dbReference type="PROSITE-ProRule" id="PRU00433"/>
    </source>
</evidence>
<dbReference type="Pfam" id="PF06537">
    <property type="entry name" value="DHOR"/>
    <property type="match status" value="1"/>
</dbReference>
<dbReference type="KEGG" id="upl:DSM104440_00914"/>
<dbReference type="InterPro" id="IPR036909">
    <property type="entry name" value="Cyt_c-like_dom_sf"/>
</dbReference>
<organism evidence="6 7">
    <name type="scientific">Usitatibacter palustris</name>
    <dbReference type="NCBI Taxonomy" id="2732487"/>
    <lineage>
        <taxon>Bacteria</taxon>
        <taxon>Pseudomonadati</taxon>
        <taxon>Pseudomonadota</taxon>
        <taxon>Betaproteobacteria</taxon>
        <taxon>Nitrosomonadales</taxon>
        <taxon>Usitatibacteraceae</taxon>
        <taxon>Usitatibacter</taxon>
    </lineage>
</organism>
<feature type="domain" description="Cytochrome c" evidence="5">
    <location>
        <begin position="326"/>
        <end position="460"/>
    </location>
</feature>
<dbReference type="EMBL" id="CP053073">
    <property type="protein sequence ID" value="QJR14121.1"/>
    <property type="molecule type" value="Genomic_DNA"/>
</dbReference>
<dbReference type="SUPFAM" id="SSF46626">
    <property type="entry name" value="Cytochrome c"/>
    <property type="match status" value="1"/>
</dbReference>
<name>A0A6M4H3E4_9PROT</name>
<gene>
    <name evidence="6" type="ORF">DSM104440_00914</name>
</gene>
<sequence>MRKSAFVVPIAVLVGTSLLHTTDVASQFRARDPGVRGGSSGAGGALPGLSPKEIAFFLAGKADFEEAEEIDEGLGPTMNLDGCGGCHSQPAIGGTSPAVNPQVAFANLNGMTNRVPSFIRSNGPIREARFVRNADGSADGGVHALFTIAGSPAAPGCRLAQPDFERQVSNRNVVFRIPSPVFGAGLIEQIPDSVILANQASDLTAKRARGVRGKANFSLSGRTVSGQANNNGNDGTIARFGWKAQNQSLLLFSGEAYNVEMGITNELFQVERDESPACQFAPVPNDFLNTNATTPLDAVGAIEKFAVFQRFLAPPTPSTISPGGSDSIANGRNAFTSVGCAMCHTPSMRTGNSSVAALRNKSVNLFSDLLVHDMGPGLADGITQGQAGPSEFRTAPLWGLGQRIFFLHDGRTSDLMEAIAAHRSGSDRGGDASEANDTIDRFNDLGERTKQDLLNFLRSL</sequence>
<dbReference type="InterPro" id="IPR010538">
    <property type="entry name" value="DHOR"/>
</dbReference>
<dbReference type="GO" id="GO:0009055">
    <property type="term" value="F:electron transfer activity"/>
    <property type="evidence" value="ECO:0007669"/>
    <property type="project" value="InterPro"/>
</dbReference>
<dbReference type="PANTHER" id="PTHR30600:SF4">
    <property type="entry name" value="CYTOCHROME C DOMAIN-CONTAINING PROTEIN"/>
    <property type="match status" value="1"/>
</dbReference>
<keyword evidence="3 4" id="KW-0408">Iron</keyword>